<gene>
    <name evidence="2" type="ORF">IB286_08260</name>
</gene>
<keyword evidence="3" id="KW-1185">Reference proteome</keyword>
<dbReference type="Proteomes" id="UP000610558">
    <property type="component" value="Unassembled WGS sequence"/>
</dbReference>
<feature type="coiled-coil region" evidence="1">
    <location>
        <begin position="79"/>
        <end position="106"/>
    </location>
</feature>
<accession>A0A927C0H5</accession>
<sequence length="139" mass="16117">MALPSISAQDQRRIERLISNWKGKLTWKLLAKAIELELEIKTTRQTLCTYRGIYTAYSNRKSDLRGVTPEVVASITRSDINAQERIARLEKEVRDLEEKNAQQLRMIDRIFANATAIPNLDLRDLVKERPEELNVRPKV</sequence>
<dbReference type="RefSeq" id="WP_051171364.1">
    <property type="nucleotide sequence ID" value="NZ_JACXLD010000004.1"/>
</dbReference>
<dbReference type="EMBL" id="JACXLD010000004">
    <property type="protein sequence ID" value="MBD2859004.1"/>
    <property type="molecule type" value="Genomic_DNA"/>
</dbReference>
<evidence type="ECO:0000256" key="1">
    <source>
        <dbReference type="SAM" id="Coils"/>
    </source>
</evidence>
<protein>
    <submittedName>
        <fullName evidence="2">Uncharacterized protein</fullName>
    </submittedName>
</protein>
<proteinExistence type="predicted"/>
<keyword evidence="1" id="KW-0175">Coiled coil</keyword>
<dbReference type="AlphaFoldDB" id="A0A927C0H5"/>
<organism evidence="2 3">
    <name type="scientific">Spongiibacter pelagi</name>
    <dbReference type="NCBI Taxonomy" id="2760804"/>
    <lineage>
        <taxon>Bacteria</taxon>
        <taxon>Pseudomonadati</taxon>
        <taxon>Pseudomonadota</taxon>
        <taxon>Gammaproteobacteria</taxon>
        <taxon>Cellvibrionales</taxon>
        <taxon>Spongiibacteraceae</taxon>
        <taxon>Spongiibacter</taxon>
    </lineage>
</organism>
<evidence type="ECO:0000313" key="2">
    <source>
        <dbReference type="EMBL" id="MBD2859004.1"/>
    </source>
</evidence>
<evidence type="ECO:0000313" key="3">
    <source>
        <dbReference type="Proteomes" id="UP000610558"/>
    </source>
</evidence>
<name>A0A927C0H5_9GAMM</name>
<comment type="caution">
    <text evidence="2">The sequence shown here is derived from an EMBL/GenBank/DDBJ whole genome shotgun (WGS) entry which is preliminary data.</text>
</comment>
<reference evidence="2" key="1">
    <citation type="submission" date="2020-09" db="EMBL/GenBank/DDBJ databases">
        <authorList>
            <person name="Yoon J.-W."/>
        </authorList>
    </citation>
    <scope>NUCLEOTIDE SEQUENCE</scope>
    <source>
        <strain evidence="2">KMU-158</strain>
    </source>
</reference>